<comment type="caution">
    <text evidence="2">The sequence shown here is derived from an EMBL/GenBank/DDBJ whole genome shotgun (WGS) entry which is preliminary data.</text>
</comment>
<dbReference type="GeneID" id="39874122"/>
<dbReference type="AlphaFoldDB" id="A0A2H6KBI4"/>
<accession>A0A2H6KBI4</accession>
<sequence length="441" mass="50068">MTKSKRLFGKPQFVVVIPAGGVVLHSFVCLVGGVSNFDVAHEEAAEGVVWHHEFHLDWSDCWVLVVQRPRQLALELECVLDAAASLAQMPVHRAQREVELAVTEVVDDLHIRRRGWQRYLEQQIVSADVLGELGTYGDVVIHQLLGGLGDYRRHFERQFPADVASIEHERRHSLLRHHRQLPRFHYPAYVDRFVYLEVEHVGRQLGPGWECEIGVVFVFHTLERVLRVCVREVGVQLDGNLRRPRHEAVHVHTVAFQVVHDSRLVLLEQARRHLLDSPGPEVVHVKVLRVAPVDCEVHKLLERCRIFDNRRLGNPCFQQRDDGVAYVDEALHDVRGVNVAVARRHQVQPIEPDPEIRSESELLNRLVRLQVPLNHVPGVHDGVLPAASAAEGSVEQQASMTVTDKDSRYHTSSVRIEVPPGTVRLQNGFTGARFPRRPVAL</sequence>
<evidence type="ECO:0000256" key="1">
    <source>
        <dbReference type="SAM" id="Phobius"/>
    </source>
</evidence>
<name>A0A2H6KBI4_9APIC</name>
<gene>
    <name evidence="2" type="ORF">BOVATA_018450</name>
</gene>
<keyword evidence="1" id="KW-0812">Transmembrane</keyword>
<dbReference type="VEuPathDB" id="PiroplasmaDB:BOVATA_018450"/>
<keyword evidence="3" id="KW-1185">Reference proteome</keyword>
<organism evidence="2 3">
    <name type="scientific">Babesia ovata</name>
    <dbReference type="NCBI Taxonomy" id="189622"/>
    <lineage>
        <taxon>Eukaryota</taxon>
        <taxon>Sar</taxon>
        <taxon>Alveolata</taxon>
        <taxon>Apicomplexa</taxon>
        <taxon>Aconoidasida</taxon>
        <taxon>Piroplasmida</taxon>
        <taxon>Babesiidae</taxon>
        <taxon>Babesia</taxon>
    </lineage>
</organism>
<proteinExistence type="predicted"/>
<dbReference type="EMBL" id="BDSA01000002">
    <property type="protein sequence ID" value="GBE60352.1"/>
    <property type="molecule type" value="Genomic_DNA"/>
</dbReference>
<feature type="transmembrane region" description="Helical" evidence="1">
    <location>
        <begin position="12"/>
        <end position="34"/>
    </location>
</feature>
<evidence type="ECO:0000313" key="2">
    <source>
        <dbReference type="EMBL" id="GBE60352.1"/>
    </source>
</evidence>
<keyword evidence="1" id="KW-0472">Membrane</keyword>
<dbReference type="RefSeq" id="XP_028866595.1">
    <property type="nucleotide sequence ID" value="XM_029010762.1"/>
</dbReference>
<evidence type="ECO:0000313" key="3">
    <source>
        <dbReference type="Proteomes" id="UP000236319"/>
    </source>
</evidence>
<reference evidence="2 3" key="1">
    <citation type="journal article" date="2017" name="BMC Genomics">
        <title>Whole-genome assembly of Babesia ovata and comparative genomics between closely related pathogens.</title>
        <authorList>
            <person name="Yamagishi J."/>
            <person name="Asada M."/>
            <person name="Hakimi H."/>
            <person name="Tanaka T.Q."/>
            <person name="Sugimoto C."/>
            <person name="Kawazu S."/>
        </authorList>
    </citation>
    <scope>NUCLEOTIDE SEQUENCE [LARGE SCALE GENOMIC DNA]</scope>
    <source>
        <strain evidence="2 3">Miyake</strain>
    </source>
</reference>
<protein>
    <submittedName>
        <fullName evidence="2">Alcohol dehydrogenase, putative</fullName>
    </submittedName>
</protein>
<dbReference type="Proteomes" id="UP000236319">
    <property type="component" value="Unassembled WGS sequence"/>
</dbReference>
<keyword evidence="1" id="KW-1133">Transmembrane helix</keyword>